<comment type="caution">
    <text evidence="2">The sequence shown here is derived from an EMBL/GenBank/DDBJ whole genome shotgun (WGS) entry which is preliminary data.</text>
</comment>
<accession>A0ABT8D7R0</accession>
<evidence type="ECO:0000256" key="1">
    <source>
        <dbReference type="SAM" id="MobiDB-lite"/>
    </source>
</evidence>
<feature type="region of interest" description="Disordered" evidence="1">
    <location>
        <begin position="86"/>
        <end position="108"/>
    </location>
</feature>
<dbReference type="RefSeq" id="WP_377785668.1">
    <property type="nucleotide sequence ID" value="NZ_JBHUOC010000001.1"/>
</dbReference>
<reference evidence="3" key="1">
    <citation type="journal article" date="2019" name="Int. J. Syst. Evol. Microbiol.">
        <title>The Global Catalogue of Microorganisms (GCM) 10K type strain sequencing project: providing services to taxonomists for standard genome sequencing and annotation.</title>
        <authorList>
            <consortium name="The Broad Institute Genomics Platform"/>
            <consortium name="The Broad Institute Genome Sequencing Center for Infectious Disease"/>
            <person name="Wu L."/>
            <person name="Ma J."/>
        </authorList>
    </citation>
    <scope>NUCLEOTIDE SEQUENCE [LARGE SCALE GENOMIC DNA]</scope>
    <source>
        <strain evidence="3">CECT 8482</strain>
    </source>
</reference>
<gene>
    <name evidence="2" type="ORF">QWZ10_09205</name>
</gene>
<dbReference type="Proteomes" id="UP001243846">
    <property type="component" value="Unassembled WGS sequence"/>
</dbReference>
<evidence type="ECO:0000313" key="3">
    <source>
        <dbReference type="Proteomes" id="UP001243846"/>
    </source>
</evidence>
<protein>
    <submittedName>
        <fullName evidence="2">Uncharacterized protein</fullName>
    </submittedName>
</protein>
<proteinExistence type="predicted"/>
<keyword evidence="3" id="KW-1185">Reference proteome</keyword>
<feature type="region of interest" description="Disordered" evidence="1">
    <location>
        <begin position="31"/>
        <end position="52"/>
    </location>
</feature>
<name>A0ABT8D7R0_9RHOB</name>
<feature type="compositionally biased region" description="Basic and acidic residues" evidence="1">
    <location>
        <begin position="87"/>
        <end position="99"/>
    </location>
</feature>
<organism evidence="2 3">
    <name type="scientific">Paracoccus cavernae</name>
    <dbReference type="NCBI Taxonomy" id="1571207"/>
    <lineage>
        <taxon>Bacteria</taxon>
        <taxon>Pseudomonadati</taxon>
        <taxon>Pseudomonadota</taxon>
        <taxon>Alphaproteobacteria</taxon>
        <taxon>Rhodobacterales</taxon>
        <taxon>Paracoccaceae</taxon>
        <taxon>Paracoccus</taxon>
    </lineage>
</organism>
<evidence type="ECO:0000313" key="2">
    <source>
        <dbReference type="EMBL" id="MDN3711951.1"/>
    </source>
</evidence>
<sequence length="108" mass="11618">MEQFILLIRTIFGWIFKGGFAAISAAHAAKAGLTDRPRRNRRMDATALNDRRGSGMRCRGFLGSPCPDLHPAKAQGCAGAGLAVLREQGDGPAPDRGDHGQYSGRKRI</sequence>
<dbReference type="EMBL" id="JAUFRC010000001">
    <property type="protein sequence ID" value="MDN3711951.1"/>
    <property type="molecule type" value="Genomic_DNA"/>
</dbReference>